<reference evidence="3" key="1">
    <citation type="journal article" date="2012" name="Science">
        <title>The Paleozoic origin of enzymatic lignin decomposition reconstructed from 31 fungal genomes.</title>
        <authorList>
            <person name="Floudas D."/>
            <person name="Binder M."/>
            <person name="Riley R."/>
            <person name="Barry K."/>
            <person name="Blanchette R.A."/>
            <person name="Henrissat B."/>
            <person name="Martinez A.T."/>
            <person name="Otillar R."/>
            <person name="Spatafora J.W."/>
            <person name="Yadav J.S."/>
            <person name="Aerts A."/>
            <person name="Benoit I."/>
            <person name="Boyd A."/>
            <person name="Carlson A."/>
            <person name="Copeland A."/>
            <person name="Coutinho P.M."/>
            <person name="de Vries R.P."/>
            <person name="Ferreira P."/>
            <person name="Findley K."/>
            <person name="Foster B."/>
            <person name="Gaskell J."/>
            <person name="Glotzer D."/>
            <person name="Gorecki P."/>
            <person name="Heitman J."/>
            <person name="Hesse C."/>
            <person name="Hori C."/>
            <person name="Igarashi K."/>
            <person name="Jurgens J.A."/>
            <person name="Kallen N."/>
            <person name="Kersten P."/>
            <person name="Kohler A."/>
            <person name="Kuees U."/>
            <person name="Kumar T.K.A."/>
            <person name="Kuo A."/>
            <person name="LaButti K."/>
            <person name="Larrondo L.F."/>
            <person name="Lindquist E."/>
            <person name="Ling A."/>
            <person name="Lombard V."/>
            <person name="Lucas S."/>
            <person name="Lundell T."/>
            <person name="Martin R."/>
            <person name="McLaughlin D.J."/>
            <person name="Morgenstern I."/>
            <person name="Morin E."/>
            <person name="Murat C."/>
            <person name="Nagy L.G."/>
            <person name="Nolan M."/>
            <person name="Ohm R.A."/>
            <person name="Patyshakuliyeva A."/>
            <person name="Rokas A."/>
            <person name="Ruiz-Duenas F.J."/>
            <person name="Sabat G."/>
            <person name="Salamov A."/>
            <person name="Samejima M."/>
            <person name="Schmutz J."/>
            <person name="Slot J.C."/>
            <person name="St John F."/>
            <person name="Stenlid J."/>
            <person name="Sun H."/>
            <person name="Sun S."/>
            <person name="Syed K."/>
            <person name="Tsang A."/>
            <person name="Wiebenga A."/>
            <person name="Young D."/>
            <person name="Pisabarro A."/>
            <person name="Eastwood D.C."/>
            <person name="Martin F."/>
            <person name="Cullen D."/>
            <person name="Grigoriev I.V."/>
            <person name="Hibbett D.S."/>
        </authorList>
    </citation>
    <scope>NUCLEOTIDE SEQUENCE [LARGE SCALE GENOMIC DNA]</scope>
    <source>
        <strain evidence="3">TFB10046</strain>
    </source>
</reference>
<evidence type="ECO:0000313" key="2">
    <source>
        <dbReference type="EMBL" id="EJD32252.1"/>
    </source>
</evidence>
<dbReference type="AlphaFoldDB" id="J0D112"/>
<keyword evidence="3" id="KW-1185">Reference proteome</keyword>
<gene>
    <name evidence="2" type="ORF">AURDEDRAFT_178704</name>
</gene>
<dbReference type="InParanoid" id="J0D112"/>
<dbReference type="Proteomes" id="UP000006514">
    <property type="component" value="Unassembled WGS sequence"/>
</dbReference>
<accession>J0D112</accession>
<sequence length="156" mass="16785">MSPYAAIVRLFIAASPAPPGRYTRPTGSPPPPRMPEMHDHPPVALACPRYCQRLVALPASHPSHASDLCPRSGPSPSSDHGPAGTLPAVTEGWPMALPTSALMGSCEHRFLIVDFGLTHRTHSYNGAVTSILSVLLSACRRRRQVLTLRPRRADAL</sequence>
<proteinExistence type="predicted"/>
<evidence type="ECO:0000313" key="3">
    <source>
        <dbReference type="Proteomes" id="UP000006514"/>
    </source>
</evidence>
<dbReference type="EMBL" id="JH689164">
    <property type="protein sequence ID" value="EJD32252.1"/>
    <property type="molecule type" value="Genomic_DNA"/>
</dbReference>
<name>J0D112_AURST</name>
<evidence type="ECO:0000256" key="1">
    <source>
        <dbReference type="SAM" id="MobiDB-lite"/>
    </source>
</evidence>
<dbReference type="KEGG" id="adl:AURDEDRAFT_178704"/>
<organism evidence="2 3">
    <name type="scientific">Auricularia subglabra (strain TFB-10046 / SS5)</name>
    <name type="common">White-rot fungus</name>
    <name type="synonym">Auricularia delicata (strain TFB10046)</name>
    <dbReference type="NCBI Taxonomy" id="717982"/>
    <lineage>
        <taxon>Eukaryota</taxon>
        <taxon>Fungi</taxon>
        <taxon>Dikarya</taxon>
        <taxon>Basidiomycota</taxon>
        <taxon>Agaricomycotina</taxon>
        <taxon>Agaricomycetes</taxon>
        <taxon>Auriculariales</taxon>
        <taxon>Auriculariaceae</taxon>
        <taxon>Auricularia</taxon>
    </lineage>
</organism>
<protein>
    <submittedName>
        <fullName evidence="2">Uncharacterized protein</fullName>
    </submittedName>
</protein>
<feature type="region of interest" description="Disordered" evidence="1">
    <location>
        <begin position="65"/>
        <end position="89"/>
    </location>
</feature>